<evidence type="ECO:0000313" key="2">
    <source>
        <dbReference type="Proteomes" id="UP001519460"/>
    </source>
</evidence>
<accession>A0ABD0K8P1</accession>
<protein>
    <submittedName>
        <fullName evidence="1">Uncharacterized protein</fullName>
    </submittedName>
</protein>
<evidence type="ECO:0000313" key="1">
    <source>
        <dbReference type="EMBL" id="KAK7483449.1"/>
    </source>
</evidence>
<dbReference type="Proteomes" id="UP001519460">
    <property type="component" value="Unassembled WGS sequence"/>
</dbReference>
<keyword evidence="2" id="KW-1185">Reference proteome</keyword>
<gene>
    <name evidence="1" type="ORF">BaRGS_00025389</name>
</gene>
<reference evidence="1 2" key="1">
    <citation type="journal article" date="2023" name="Sci. Data">
        <title>Genome assembly of the Korean intertidal mud-creeper Batillaria attramentaria.</title>
        <authorList>
            <person name="Patra A.K."/>
            <person name="Ho P.T."/>
            <person name="Jun S."/>
            <person name="Lee S.J."/>
            <person name="Kim Y."/>
            <person name="Won Y.J."/>
        </authorList>
    </citation>
    <scope>NUCLEOTIDE SEQUENCE [LARGE SCALE GENOMIC DNA]</scope>
    <source>
        <strain evidence="1">Wonlab-2016</strain>
    </source>
</reference>
<sequence>MAFCHLCWCKIADLAFPAQLPQRSHCRPHFKDRRLVDLRHPPIIRDCFGHNGCRKVEKSSVGLNGRSPAFSGQKVFLPCEGLSLCERQTLKAHCLLPMSGEEAGFKKLRESVEAGVLICC</sequence>
<dbReference type="AlphaFoldDB" id="A0ABD0K8P1"/>
<proteinExistence type="predicted"/>
<dbReference type="EMBL" id="JACVVK020000227">
    <property type="protein sequence ID" value="KAK7483449.1"/>
    <property type="molecule type" value="Genomic_DNA"/>
</dbReference>
<name>A0ABD0K8P1_9CAEN</name>
<organism evidence="1 2">
    <name type="scientific">Batillaria attramentaria</name>
    <dbReference type="NCBI Taxonomy" id="370345"/>
    <lineage>
        <taxon>Eukaryota</taxon>
        <taxon>Metazoa</taxon>
        <taxon>Spiralia</taxon>
        <taxon>Lophotrochozoa</taxon>
        <taxon>Mollusca</taxon>
        <taxon>Gastropoda</taxon>
        <taxon>Caenogastropoda</taxon>
        <taxon>Sorbeoconcha</taxon>
        <taxon>Cerithioidea</taxon>
        <taxon>Batillariidae</taxon>
        <taxon>Batillaria</taxon>
    </lineage>
</organism>
<comment type="caution">
    <text evidence="1">The sequence shown here is derived from an EMBL/GenBank/DDBJ whole genome shotgun (WGS) entry which is preliminary data.</text>
</comment>